<dbReference type="AlphaFoldDB" id="A0A1M7YND5"/>
<evidence type="ECO:0000313" key="1">
    <source>
        <dbReference type="EMBL" id="SHO54154.1"/>
    </source>
</evidence>
<gene>
    <name evidence="1" type="ORF">SAMN02745217_04609</name>
</gene>
<dbReference type="RefSeq" id="WP_073591212.1">
    <property type="nucleotide sequence ID" value="NZ_FRFD01000018.1"/>
</dbReference>
<reference evidence="1 2" key="1">
    <citation type="submission" date="2016-12" db="EMBL/GenBank/DDBJ databases">
        <authorList>
            <person name="Song W.-J."/>
            <person name="Kurnit D.M."/>
        </authorList>
    </citation>
    <scope>NUCLEOTIDE SEQUENCE [LARGE SCALE GENOMIC DNA]</scope>
    <source>
        <strain evidence="1 2">DSM 12503</strain>
    </source>
</reference>
<evidence type="ECO:0008006" key="3">
    <source>
        <dbReference type="Google" id="ProtNLM"/>
    </source>
</evidence>
<dbReference type="EMBL" id="FRFD01000018">
    <property type="protein sequence ID" value="SHO54154.1"/>
    <property type="molecule type" value="Genomic_DNA"/>
</dbReference>
<dbReference type="OrthoDB" id="9813772at2"/>
<dbReference type="InterPro" id="IPR025051">
    <property type="entry name" value="DUF3990"/>
</dbReference>
<name>A0A1M7YND5_9FIRM</name>
<proteinExistence type="predicted"/>
<keyword evidence="2" id="KW-1185">Reference proteome</keyword>
<evidence type="ECO:0000313" key="2">
    <source>
        <dbReference type="Proteomes" id="UP000184612"/>
    </source>
</evidence>
<dbReference type="STRING" id="1121345.SAMN02745217_04609"/>
<dbReference type="Pfam" id="PF13151">
    <property type="entry name" value="DUF3990"/>
    <property type="match status" value="1"/>
</dbReference>
<accession>A0A1M7YND5</accession>
<protein>
    <recommendedName>
        <fullName evidence="3">DUF3990 domain-containing protein</fullName>
    </recommendedName>
</protein>
<sequence>MIIYHGSTVVVEKPKIFQSERFLDFGSGFYTTTNEEQATRWAFRVAARRKTETQYISVYEFDYECAKKELKIIHFDQPDEVWLNFICACRSGKPTGEEYDLVFGPVADDNVYATVQLFELGVLDKEETVKRLKVEKLYNQVLFHTEKALNLCTFKKFIVLEGEKDG</sequence>
<organism evidence="1 2">
    <name type="scientific">Anaerocolumna xylanovorans DSM 12503</name>
    <dbReference type="NCBI Taxonomy" id="1121345"/>
    <lineage>
        <taxon>Bacteria</taxon>
        <taxon>Bacillati</taxon>
        <taxon>Bacillota</taxon>
        <taxon>Clostridia</taxon>
        <taxon>Lachnospirales</taxon>
        <taxon>Lachnospiraceae</taxon>
        <taxon>Anaerocolumna</taxon>
    </lineage>
</organism>
<dbReference type="Proteomes" id="UP000184612">
    <property type="component" value="Unassembled WGS sequence"/>
</dbReference>